<dbReference type="SUPFAM" id="SSF55729">
    <property type="entry name" value="Acyl-CoA N-acyltransferases (Nat)"/>
    <property type="match status" value="1"/>
</dbReference>
<dbReference type="AlphaFoldDB" id="A0A1X7PS51"/>
<dbReference type="OrthoDB" id="20916at2"/>
<dbReference type="InterPro" id="IPR016181">
    <property type="entry name" value="Acyl_CoA_acyltransferase"/>
</dbReference>
<dbReference type="InterPro" id="IPR052729">
    <property type="entry name" value="Acyl/Acetyltrans_Enzymes"/>
</dbReference>
<dbReference type="PROSITE" id="PS51186">
    <property type="entry name" value="GNAT"/>
    <property type="match status" value="1"/>
</dbReference>
<dbReference type="Proteomes" id="UP000193083">
    <property type="component" value="Unassembled WGS sequence"/>
</dbReference>
<sequence length="277" mass="29199">MTGAPEIRPLSPAEVETLVGWAAAEGWNPGLGDAAAFRVADPDGFLGAFVGGEMVAGIAAIAYGDDFGFIGLYICRSDQRGKGYGKAVWDAGMTRLSGRTIGLDGVPAQQANYRSMGFEPAYRTLRFSGRVAASDAPCIRPVTPDLSAAIHEFDRMCFPAVRNDFLVAWLGPPRISLASVANGIVRGFGVARACGEGHKIGPLFARDEKTAAALLASLATTCGSEVHIDVPEARSEFIDGLIALGFTSGFETARMYRGDPPAYQDNLVFGVTCLELG</sequence>
<evidence type="ECO:0000259" key="1">
    <source>
        <dbReference type="PROSITE" id="PS51186"/>
    </source>
</evidence>
<dbReference type="InterPro" id="IPR000182">
    <property type="entry name" value="GNAT_dom"/>
</dbReference>
<keyword evidence="3" id="KW-1185">Reference proteome</keyword>
<dbReference type="PANTHER" id="PTHR47237">
    <property type="entry name" value="SLL0310 PROTEIN"/>
    <property type="match status" value="1"/>
</dbReference>
<dbReference type="Gene3D" id="3.40.630.90">
    <property type="match status" value="1"/>
</dbReference>
<dbReference type="PANTHER" id="PTHR47237:SF1">
    <property type="entry name" value="SLL0310 PROTEIN"/>
    <property type="match status" value="1"/>
</dbReference>
<organism evidence="2 3">
    <name type="scientific">Mesorhizobium australicum</name>
    <dbReference type="NCBI Taxonomy" id="536018"/>
    <lineage>
        <taxon>Bacteria</taxon>
        <taxon>Pseudomonadati</taxon>
        <taxon>Pseudomonadota</taxon>
        <taxon>Alphaproteobacteria</taxon>
        <taxon>Hyphomicrobiales</taxon>
        <taxon>Phyllobacteriaceae</taxon>
        <taxon>Mesorhizobium</taxon>
    </lineage>
</organism>
<dbReference type="EMBL" id="FXBL01000004">
    <property type="protein sequence ID" value="SMH53974.1"/>
    <property type="molecule type" value="Genomic_DNA"/>
</dbReference>
<dbReference type="GO" id="GO:0016747">
    <property type="term" value="F:acyltransferase activity, transferring groups other than amino-acyl groups"/>
    <property type="evidence" value="ECO:0007669"/>
    <property type="project" value="InterPro"/>
</dbReference>
<evidence type="ECO:0000313" key="2">
    <source>
        <dbReference type="EMBL" id="SMH53974.1"/>
    </source>
</evidence>
<reference evidence="3" key="1">
    <citation type="submission" date="2017-04" db="EMBL/GenBank/DDBJ databases">
        <authorList>
            <person name="Varghese N."/>
            <person name="Submissions S."/>
        </authorList>
    </citation>
    <scope>NUCLEOTIDE SEQUENCE [LARGE SCALE GENOMIC DNA]</scope>
    <source>
        <strain evidence="3">B5P</strain>
    </source>
</reference>
<protein>
    <recommendedName>
        <fullName evidence="1">N-acetyltransferase domain-containing protein</fullName>
    </recommendedName>
</protein>
<gene>
    <name evidence="2" type="ORF">SAMN02982922_4983</name>
</gene>
<dbReference type="InterPro" id="IPR041496">
    <property type="entry name" value="YitH/HolE_GNAT"/>
</dbReference>
<evidence type="ECO:0000313" key="3">
    <source>
        <dbReference type="Proteomes" id="UP000193083"/>
    </source>
</evidence>
<name>A0A1X7PS51_9HYPH</name>
<dbReference type="Pfam" id="PF00583">
    <property type="entry name" value="Acetyltransf_1"/>
    <property type="match status" value="1"/>
</dbReference>
<dbReference type="RefSeq" id="WP_085466622.1">
    <property type="nucleotide sequence ID" value="NZ_FXBL01000004.1"/>
</dbReference>
<proteinExistence type="predicted"/>
<feature type="domain" description="N-acetyltransferase" evidence="1">
    <location>
        <begin position="5"/>
        <end position="137"/>
    </location>
</feature>
<dbReference type="Gene3D" id="3.40.630.30">
    <property type="match status" value="1"/>
</dbReference>
<dbReference type="Pfam" id="PF18014">
    <property type="entry name" value="Acetyltransf_18"/>
    <property type="match status" value="1"/>
</dbReference>
<accession>A0A1X7PS51</accession>